<dbReference type="Proteomes" id="UP000470952">
    <property type="component" value="Unassembled WGS sequence"/>
</dbReference>
<reference evidence="12 13" key="1">
    <citation type="submission" date="2018-08" db="EMBL/GenBank/DDBJ databases">
        <title>A genome reference for cultivated species of the human gut microbiota.</title>
        <authorList>
            <person name="Zou Y."/>
            <person name="Xue W."/>
            <person name="Luo G."/>
        </authorList>
    </citation>
    <scope>NUCLEOTIDE SEQUENCE [LARGE SCALE GENOMIC DNA]</scope>
    <source>
        <strain evidence="9 13">AF25-30LB</strain>
        <strain evidence="11 15">AF39-8AT</strain>
        <strain evidence="10 14">AM13-21</strain>
        <strain evidence="8 12">OM08-13BH</strain>
    </source>
</reference>
<dbReference type="Proteomes" id="UP000261003">
    <property type="component" value="Unassembled WGS sequence"/>
</dbReference>
<evidence type="ECO:0000313" key="7">
    <source>
        <dbReference type="EMBL" id="KAB6702365.1"/>
    </source>
</evidence>
<gene>
    <name evidence="11" type="ORF">DW043_12805</name>
    <name evidence="10" type="ORF">DW150_17005</name>
    <name evidence="9" type="ORF">DWY53_12520</name>
    <name evidence="8" type="ORF">DXC16_05140</name>
    <name evidence="1" type="ORF">GAS37_04625</name>
    <name evidence="4" type="ORF">GAY12_14470</name>
    <name evidence="7" type="ORF">GAY17_04345</name>
    <name evidence="3" type="ORF">GAZ06_03535</name>
    <name evidence="2" type="ORF">GAZ09_02795</name>
    <name evidence="5" type="ORF">GAZ76_05960</name>
    <name evidence="6" type="ORF">GAZ92_04430</name>
</gene>
<dbReference type="Proteomes" id="UP000468344">
    <property type="component" value="Unassembled WGS sequence"/>
</dbReference>
<dbReference type="Proteomes" id="UP000470777">
    <property type="component" value="Unassembled WGS sequence"/>
</dbReference>
<evidence type="ECO:0000313" key="10">
    <source>
        <dbReference type="EMBL" id="RHI87465.1"/>
    </source>
</evidence>
<dbReference type="EMBL" id="QRLF01000031">
    <property type="protein sequence ID" value="RHI87465.1"/>
    <property type="molecule type" value="Genomic_DNA"/>
</dbReference>
<evidence type="ECO:0000313" key="9">
    <source>
        <dbReference type="EMBL" id="RGR38396.1"/>
    </source>
</evidence>
<dbReference type="EMBL" id="WDBY01000004">
    <property type="protein sequence ID" value="KAB6481155.1"/>
    <property type="molecule type" value="Genomic_DNA"/>
</dbReference>
<dbReference type="Proteomes" id="UP000286392">
    <property type="component" value="Unassembled WGS sequence"/>
</dbReference>
<evidence type="ECO:0000313" key="13">
    <source>
        <dbReference type="Proteomes" id="UP000266497"/>
    </source>
</evidence>
<dbReference type="EMBL" id="WDAG01000005">
    <property type="protein sequence ID" value="KAB6661529.1"/>
    <property type="molecule type" value="Genomic_DNA"/>
</dbReference>
<accession>A0A395UPE1</accession>
<evidence type="ECO:0000313" key="20">
    <source>
        <dbReference type="Proteomes" id="UP000470777"/>
    </source>
</evidence>
<evidence type="ECO:0000313" key="6">
    <source>
        <dbReference type="EMBL" id="KAB6695643.1"/>
    </source>
</evidence>
<organism evidence="9 13">
    <name type="scientific">Phocaeicola vulgatus</name>
    <name type="common">Bacteroides vulgatus</name>
    <dbReference type="NCBI Taxonomy" id="821"/>
    <lineage>
        <taxon>Bacteria</taxon>
        <taxon>Pseudomonadati</taxon>
        <taxon>Bacteroidota</taxon>
        <taxon>Bacteroidia</taxon>
        <taxon>Bacteroidales</taxon>
        <taxon>Bacteroidaceae</taxon>
        <taxon>Phocaeicola</taxon>
    </lineage>
</organism>
<evidence type="ECO:0000313" key="16">
    <source>
        <dbReference type="Proteomes" id="UP000437380"/>
    </source>
</evidence>
<evidence type="ECO:0000313" key="2">
    <source>
        <dbReference type="EMBL" id="KAB6456618.1"/>
    </source>
</evidence>
<evidence type="ECO:0000313" key="17">
    <source>
        <dbReference type="Proteomes" id="UP000462015"/>
    </source>
</evidence>
<dbReference type="EMBL" id="QRUD01000033">
    <property type="protein sequence ID" value="RGR38396.1"/>
    <property type="molecule type" value="Genomic_DNA"/>
</dbReference>
<evidence type="ECO:0000313" key="18">
    <source>
        <dbReference type="Proteomes" id="UP000468344"/>
    </source>
</evidence>
<dbReference type="Proteomes" id="UP000266497">
    <property type="component" value="Unassembled WGS sequence"/>
</dbReference>
<reference evidence="16 17" key="2">
    <citation type="journal article" date="2019" name="Nat. Med.">
        <title>A library of human gut bacterial isolates paired with longitudinal multiomics data enables mechanistic microbiome research.</title>
        <authorList>
            <person name="Poyet M."/>
            <person name="Groussin M."/>
            <person name="Gibbons S.M."/>
            <person name="Avila-Pacheco J."/>
            <person name="Jiang X."/>
            <person name="Kearney S.M."/>
            <person name="Perrotta A.R."/>
            <person name="Berdy B."/>
            <person name="Zhao S."/>
            <person name="Lieberman T.D."/>
            <person name="Swanson P.K."/>
            <person name="Smith M."/>
            <person name="Roesemann S."/>
            <person name="Alexander J.E."/>
            <person name="Rich S.A."/>
            <person name="Livny J."/>
            <person name="Vlamakis H."/>
            <person name="Clish C."/>
            <person name="Bullock K."/>
            <person name="Deik A."/>
            <person name="Scott J."/>
            <person name="Pierce K.A."/>
            <person name="Xavier R.J."/>
            <person name="Alm E.J."/>
        </authorList>
    </citation>
    <scope>NUCLEOTIDE SEQUENCE [LARGE SCALE GENOMIC DNA]</scope>
    <source>
        <strain evidence="3 18">BIOML-A140</strain>
        <strain evidence="2 22">BIOML-A141</strain>
        <strain evidence="7 16">BIOML-A82</strain>
        <strain evidence="6 20">BIOML-A85</strain>
        <strain evidence="1 19">BIOML-A9</strain>
        <strain evidence="5 21">BIOML-A93</strain>
        <strain evidence="4 17">BIOML-A98</strain>
    </source>
</reference>
<evidence type="ECO:0000313" key="19">
    <source>
        <dbReference type="Proteomes" id="UP000470332"/>
    </source>
</evidence>
<proteinExistence type="predicted"/>
<evidence type="ECO:0000313" key="21">
    <source>
        <dbReference type="Proteomes" id="UP000470952"/>
    </source>
</evidence>
<protein>
    <submittedName>
        <fullName evidence="9">Uncharacterized protein</fullName>
    </submittedName>
</protein>
<sequence length="55" mass="6396">MKDSLRKPNMKRPYTSVTNCQGLRFARFETKLYGHFIGKFGPASHRRSTAHPFLL</sequence>
<evidence type="ECO:0000313" key="15">
    <source>
        <dbReference type="Proteomes" id="UP000286392"/>
    </source>
</evidence>
<evidence type="ECO:0000313" key="22">
    <source>
        <dbReference type="Proteomes" id="UP000483142"/>
    </source>
</evidence>
<dbReference type="EMBL" id="WCZY01000004">
    <property type="protein sequence ID" value="KAB6695643.1"/>
    <property type="molecule type" value="Genomic_DNA"/>
</dbReference>
<evidence type="ECO:0000313" key="14">
    <source>
        <dbReference type="Proteomes" id="UP000285777"/>
    </source>
</evidence>
<comment type="caution">
    <text evidence="9">The sequence shown here is derived from an EMBL/GenBank/DDBJ whole genome shotgun (WGS) entry which is preliminary data.</text>
</comment>
<dbReference type="Proteomes" id="UP000470332">
    <property type="component" value="Unassembled WGS sequence"/>
</dbReference>
<dbReference type="EMBL" id="WCXA01000007">
    <property type="protein sequence ID" value="KAB3864823.1"/>
    <property type="molecule type" value="Genomic_DNA"/>
</dbReference>
<evidence type="ECO:0000313" key="12">
    <source>
        <dbReference type="Proteomes" id="UP000261003"/>
    </source>
</evidence>
<evidence type="ECO:0000313" key="4">
    <source>
        <dbReference type="EMBL" id="KAB6633274.1"/>
    </source>
</evidence>
<dbReference type="Proteomes" id="UP000462015">
    <property type="component" value="Unassembled WGS sequence"/>
</dbReference>
<dbReference type="EMBL" id="WCZV01000004">
    <property type="protein sequence ID" value="KAB6702365.1"/>
    <property type="molecule type" value="Genomic_DNA"/>
</dbReference>
<evidence type="ECO:0000313" key="1">
    <source>
        <dbReference type="EMBL" id="KAB3864823.1"/>
    </source>
</evidence>
<dbReference type="EMBL" id="QROB01000017">
    <property type="protein sequence ID" value="RHK86705.1"/>
    <property type="molecule type" value="Genomic_DNA"/>
</dbReference>
<evidence type="ECO:0000313" key="5">
    <source>
        <dbReference type="EMBL" id="KAB6661529.1"/>
    </source>
</evidence>
<dbReference type="Proteomes" id="UP000437380">
    <property type="component" value="Unassembled WGS sequence"/>
</dbReference>
<evidence type="ECO:0000313" key="3">
    <source>
        <dbReference type="EMBL" id="KAB6481155.1"/>
    </source>
</evidence>
<dbReference type="Proteomes" id="UP000483142">
    <property type="component" value="Unassembled WGS sequence"/>
</dbReference>
<dbReference type="Proteomes" id="UP000285777">
    <property type="component" value="Unassembled WGS sequence"/>
</dbReference>
<dbReference type="EMBL" id="WDAL01000029">
    <property type="protein sequence ID" value="KAB6633274.1"/>
    <property type="molecule type" value="Genomic_DNA"/>
</dbReference>
<evidence type="ECO:0000313" key="11">
    <source>
        <dbReference type="EMBL" id="RHK86705.1"/>
    </source>
</evidence>
<evidence type="ECO:0000313" key="8">
    <source>
        <dbReference type="EMBL" id="RGM45931.1"/>
    </source>
</evidence>
<name>A0A395UPE1_PHOVU</name>
<dbReference type="EMBL" id="WDBZ01000003">
    <property type="protein sequence ID" value="KAB6456618.1"/>
    <property type="molecule type" value="Genomic_DNA"/>
</dbReference>
<dbReference type="AlphaFoldDB" id="A0A395UPE1"/>
<dbReference type="EMBL" id="QSTG01000006">
    <property type="protein sequence ID" value="RGM45931.1"/>
    <property type="molecule type" value="Genomic_DNA"/>
</dbReference>